<dbReference type="InterPro" id="IPR036396">
    <property type="entry name" value="Cyt_P450_sf"/>
</dbReference>
<keyword evidence="3 6" id="KW-0349">Heme</keyword>
<dbReference type="InterPro" id="IPR002403">
    <property type="entry name" value="Cyt_P450_E_grp-IV"/>
</dbReference>
<comment type="similarity">
    <text evidence="2 7">Belongs to the cytochrome P450 family.</text>
</comment>
<evidence type="ECO:0000256" key="5">
    <source>
        <dbReference type="ARBA" id="ARBA00023004"/>
    </source>
</evidence>
<dbReference type="PRINTS" id="PR00465">
    <property type="entry name" value="EP450IV"/>
</dbReference>
<evidence type="ECO:0000256" key="8">
    <source>
        <dbReference type="SAM" id="Phobius"/>
    </source>
</evidence>
<evidence type="ECO:0000256" key="3">
    <source>
        <dbReference type="ARBA" id="ARBA00022617"/>
    </source>
</evidence>
<reference evidence="9" key="1">
    <citation type="submission" date="2023-01" db="EMBL/GenBank/DDBJ databases">
        <authorList>
            <person name="Van Ghelder C."/>
            <person name="Rancurel C."/>
        </authorList>
    </citation>
    <scope>NUCLEOTIDE SEQUENCE</scope>
    <source>
        <strain evidence="9">CNCM I-4278</strain>
    </source>
</reference>
<evidence type="ECO:0000256" key="4">
    <source>
        <dbReference type="ARBA" id="ARBA00022723"/>
    </source>
</evidence>
<evidence type="ECO:0000313" key="10">
    <source>
        <dbReference type="Proteomes" id="UP001152607"/>
    </source>
</evidence>
<keyword evidence="8" id="KW-1133">Transmembrane helix</keyword>
<keyword evidence="8" id="KW-0812">Transmembrane</keyword>
<dbReference type="PANTHER" id="PTHR24304">
    <property type="entry name" value="CYTOCHROME P450 FAMILY 7"/>
    <property type="match status" value="1"/>
</dbReference>
<dbReference type="EMBL" id="CAOQHR010000006">
    <property type="protein sequence ID" value="CAI6336753.1"/>
    <property type="molecule type" value="Genomic_DNA"/>
</dbReference>
<evidence type="ECO:0000256" key="1">
    <source>
        <dbReference type="ARBA" id="ARBA00001971"/>
    </source>
</evidence>
<evidence type="ECO:0000256" key="7">
    <source>
        <dbReference type="RuleBase" id="RU000461"/>
    </source>
</evidence>
<dbReference type="Proteomes" id="UP001152607">
    <property type="component" value="Unassembled WGS sequence"/>
</dbReference>
<dbReference type="GO" id="GO:0005506">
    <property type="term" value="F:iron ion binding"/>
    <property type="evidence" value="ECO:0007669"/>
    <property type="project" value="InterPro"/>
</dbReference>
<feature type="binding site" description="axial binding residue" evidence="6">
    <location>
        <position position="461"/>
    </location>
    <ligand>
        <name>heme</name>
        <dbReference type="ChEBI" id="CHEBI:30413"/>
    </ligand>
    <ligandPart>
        <name>Fe</name>
        <dbReference type="ChEBI" id="CHEBI:18248"/>
    </ligandPart>
</feature>
<organism evidence="9 10">
    <name type="scientific">Periconia digitata</name>
    <dbReference type="NCBI Taxonomy" id="1303443"/>
    <lineage>
        <taxon>Eukaryota</taxon>
        <taxon>Fungi</taxon>
        <taxon>Dikarya</taxon>
        <taxon>Ascomycota</taxon>
        <taxon>Pezizomycotina</taxon>
        <taxon>Dothideomycetes</taxon>
        <taxon>Pleosporomycetidae</taxon>
        <taxon>Pleosporales</taxon>
        <taxon>Massarineae</taxon>
        <taxon>Periconiaceae</taxon>
        <taxon>Periconia</taxon>
    </lineage>
</organism>
<name>A0A9W4XM78_9PLEO</name>
<dbReference type="OrthoDB" id="1470350at2759"/>
<keyword evidence="7" id="KW-0503">Monooxygenase</keyword>
<keyword evidence="8" id="KW-0472">Membrane</keyword>
<dbReference type="InterPro" id="IPR001128">
    <property type="entry name" value="Cyt_P450"/>
</dbReference>
<evidence type="ECO:0000256" key="2">
    <source>
        <dbReference type="ARBA" id="ARBA00010617"/>
    </source>
</evidence>
<dbReference type="InterPro" id="IPR017972">
    <property type="entry name" value="Cyt_P450_CS"/>
</dbReference>
<dbReference type="InterPro" id="IPR050529">
    <property type="entry name" value="CYP450_sterol_14alpha_dmase"/>
</dbReference>
<keyword evidence="7" id="KW-0560">Oxidoreductase</keyword>
<dbReference type="GO" id="GO:0016705">
    <property type="term" value="F:oxidoreductase activity, acting on paired donors, with incorporation or reduction of molecular oxygen"/>
    <property type="evidence" value="ECO:0007669"/>
    <property type="project" value="InterPro"/>
</dbReference>
<comment type="caution">
    <text evidence="9">The sequence shown here is derived from an EMBL/GenBank/DDBJ whole genome shotgun (WGS) entry which is preliminary data.</text>
</comment>
<keyword evidence="5 6" id="KW-0408">Iron</keyword>
<dbReference type="CDD" id="cd11040">
    <property type="entry name" value="CYP7_CYP8-like"/>
    <property type="match status" value="1"/>
</dbReference>
<protein>
    <recommendedName>
        <fullName evidence="11">Cytochrome P450</fullName>
    </recommendedName>
</protein>
<dbReference type="GO" id="GO:0020037">
    <property type="term" value="F:heme binding"/>
    <property type="evidence" value="ECO:0007669"/>
    <property type="project" value="InterPro"/>
</dbReference>
<keyword evidence="4 6" id="KW-0479">Metal-binding</keyword>
<dbReference type="SUPFAM" id="SSF48264">
    <property type="entry name" value="Cytochrome P450"/>
    <property type="match status" value="1"/>
</dbReference>
<dbReference type="Pfam" id="PF00067">
    <property type="entry name" value="p450"/>
    <property type="match status" value="1"/>
</dbReference>
<comment type="cofactor">
    <cofactor evidence="1 6">
        <name>heme</name>
        <dbReference type="ChEBI" id="CHEBI:30413"/>
    </cofactor>
</comment>
<dbReference type="Gene3D" id="1.10.630.10">
    <property type="entry name" value="Cytochrome P450"/>
    <property type="match status" value="1"/>
</dbReference>
<sequence length="529" mass="60825">MIEDLMNLRWGIPVNAFTVPVFSIAVLWIGWRIWTFTIRPWLRPQDPVVLPYWIPFLGHSFAFFGNSDELLERGLDYVGRSNEIFGIQTLKRQLYIITNPPEVSIAFNDNTALHFDGHLNELLENFGFSKEGLRLSWHIPKPGDWCYLPGNEINPELASLNRFTEDMYRKQLLPGEKMDVMSRVFMRSVFDTLQWDKLDFCTVESTEKGKLLSLRELCRYTLVEGATQTMFGSHLHKIEPRIVEYMLRYNDNAWMVFFQYPDFFGNSPITEPRRVITETLEKFIEMPDEERHEQAWSIKNILAWQKVMNIDLRARASVLLMVYWAANSNEYNISFWVLAHLLHNPELLRMVKEETEAAWIDGVLDIKLLRTNSPNLEAIFNEALRLNGGAMVSRIVREPITLGGKQLKPGNAIIIPARQLHKNEKVWGQNSGDFDAFRFKKHKALSRHASYRPFGGGKTYCPGRVLAKEEVYGFLATLFHRFDLKMAEGKGPGGGKQVFPSLDDSSPALGITGPVKSHDVLISATQRVV</sequence>
<dbReference type="GO" id="GO:0008395">
    <property type="term" value="F:steroid hydroxylase activity"/>
    <property type="evidence" value="ECO:0007669"/>
    <property type="project" value="TreeGrafter"/>
</dbReference>
<dbReference type="PANTHER" id="PTHR24304:SF2">
    <property type="entry name" value="24-HYDROXYCHOLESTEROL 7-ALPHA-HYDROXYLASE"/>
    <property type="match status" value="1"/>
</dbReference>
<dbReference type="AlphaFoldDB" id="A0A9W4XM78"/>
<gene>
    <name evidence="9" type="ORF">PDIGIT_LOCUS9859</name>
</gene>
<feature type="transmembrane region" description="Helical" evidence="8">
    <location>
        <begin position="12"/>
        <end position="34"/>
    </location>
</feature>
<accession>A0A9W4XM78</accession>
<evidence type="ECO:0000256" key="6">
    <source>
        <dbReference type="PIRSR" id="PIRSR602403-1"/>
    </source>
</evidence>
<evidence type="ECO:0008006" key="11">
    <source>
        <dbReference type="Google" id="ProtNLM"/>
    </source>
</evidence>
<dbReference type="PROSITE" id="PS00086">
    <property type="entry name" value="CYTOCHROME_P450"/>
    <property type="match status" value="1"/>
</dbReference>
<evidence type="ECO:0000313" key="9">
    <source>
        <dbReference type="EMBL" id="CAI6336753.1"/>
    </source>
</evidence>
<keyword evidence="10" id="KW-1185">Reference proteome</keyword>
<proteinExistence type="inferred from homology"/>